<dbReference type="AlphaFoldDB" id="A0AAN8P496"/>
<reference evidence="1 2" key="1">
    <citation type="submission" date="2019-10" db="EMBL/GenBank/DDBJ databases">
        <authorList>
            <person name="Palmer J.M."/>
        </authorList>
    </citation>
    <scope>NUCLEOTIDE SEQUENCE [LARGE SCALE GENOMIC DNA]</scope>
    <source>
        <strain evidence="1 2">TWF506</strain>
    </source>
</reference>
<keyword evidence="2" id="KW-1185">Reference proteome</keyword>
<dbReference type="Proteomes" id="UP001307849">
    <property type="component" value="Unassembled WGS sequence"/>
</dbReference>
<protein>
    <submittedName>
        <fullName evidence="1">Uncharacterized protein</fullName>
    </submittedName>
</protein>
<evidence type="ECO:0000313" key="2">
    <source>
        <dbReference type="Proteomes" id="UP001307849"/>
    </source>
</evidence>
<dbReference type="EMBL" id="JAVHJM010000003">
    <property type="protein sequence ID" value="KAK6516922.1"/>
    <property type="molecule type" value="Genomic_DNA"/>
</dbReference>
<accession>A0AAN8P496</accession>
<name>A0AAN8P496_9PEZI</name>
<evidence type="ECO:0000313" key="1">
    <source>
        <dbReference type="EMBL" id="KAK6516922.1"/>
    </source>
</evidence>
<organism evidence="1 2">
    <name type="scientific">Arthrobotrys conoides</name>
    <dbReference type="NCBI Taxonomy" id="74498"/>
    <lineage>
        <taxon>Eukaryota</taxon>
        <taxon>Fungi</taxon>
        <taxon>Dikarya</taxon>
        <taxon>Ascomycota</taxon>
        <taxon>Pezizomycotina</taxon>
        <taxon>Orbiliomycetes</taxon>
        <taxon>Orbiliales</taxon>
        <taxon>Orbiliaceae</taxon>
        <taxon>Arthrobotrys</taxon>
    </lineage>
</organism>
<comment type="caution">
    <text evidence="1">The sequence shown here is derived from an EMBL/GenBank/DDBJ whole genome shotgun (WGS) entry which is preliminary data.</text>
</comment>
<gene>
    <name evidence="1" type="ORF">TWF506_006805</name>
</gene>
<sequence length="298" mass="33676">MVQANLTPLKYLLQNSTILHRLQDEYCQLGSADETPDPRTPTLTTLTSVIGEIVAKLDEMISLVQSALDDINHGQDSSDFGFTESAPQDLAIASDLRDQLKEYYALISGFQESITLLINSFNKLPTTDRPFLKSARNLSPFLCIVWMCVFYDTHGRPIPFPGTDPADIYAVGNAPAVTVNVDTDGRNFFKRPLEFLKELLVSQIANNQGILEWFATNIDNQKYNFQGLLPEWWIDNHGDTIESVISRIDNWVYCWKIWAPLDNLIRTADSLVPLNVFLPLREETILVAKPAGGWPWQE</sequence>
<proteinExistence type="predicted"/>